<name>A0A6A5RZF1_9PLEO</name>
<protein>
    <submittedName>
        <fullName evidence="1">Uncharacterized protein</fullName>
    </submittedName>
</protein>
<dbReference type="RefSeq" id="XP_033451884.1">
    <property type="nucleotide sequence ID" value="XM_033591452.1"/>
</dbReference>
<dbReference type="Proteomes" id="UP000800082">
    <property type="component" value="Unassembled WGS sequence"/>
</dbReference>
<dbReference type="AlphaFoldDB" id="A0A6A5RZF1"/>
<sequence>MTWIRDLWSQELFAAVRWCVVAQEAEACGLRPRLSCQIKLWGGRLVISAVSSAHQTDKRDRGSAGVREVVL</sequence>
<organism evidence="1 2">
    <name type="scientific">Didymella exigua CBS 183.55</name>
    <dbReference type="NCBI Taxonomy" id="1150837"/>
    <lineage>
        <taxon>Eukaryota</taxon>
        <taxon>Fungi</taxon>
        <taxon>Dikarya</taxon>
        <taxon>Ascomycota</taxon>
        <taxon>Pezizomycotina</taxon>
        <taxon>Dothideomycetes</taxon>
        <taxon>Pleosporomycetidae</taxon>
        <taxon>Pleosporales</taxon>
        <taxon>Pleosporineae</taxon>
        <taxon>Didymellaceae</taxon>
        <taxon>Didymella</taxon>
    </lineage>
</organism>
<gene>
    <name evidence="1" type="ORF">M421DRAFT_417400</name>
</gene>
<proteinExistence type="predicted"/>
<dbReference type="GeneID" id="54349120"/>
<reference evidence="1" key="1">
    <citation type="journal article" date="2020" name="Stud. Mycol.">
        <title>101 Dothideomycetes genomes: a test case for predicting lifestyles and emergence of pathogens.</title>
        <authorList>
            <person name="Haridas S."/>
            <person name="Albert R."/>
            <person name="Binder M."/>
            <person name="Bloem J."/>
            <person name="Labutti K."/>
            <person name="Salamov A."/>
            <person name="Andreopoulos B."/>
            <person name="Baker S."/>
            <person name="Barry K."/>
            <person name="Bills G."/>
            <person name="Bluhm B."/>
            <person name="Cannon C."/>
            <person name="Castanera R."/>
            <person name="Culley D."/>
            <person name="Daum C."/>
            <person name="Ezra D."/>
            <person name="Gonzalez J."/>
            <person name="Henrissat B."/>
            <person name="Kuo A."/>
            <person name="Liang C."/>
            <person name="Lipzen A."/>
            <person name="Lutzoni F."/>
            <person name="Magnuson J."/>
            <person name="Mondo S."/>
            <person name="Nolan M."/>
            <person name="Ohm R."/>
            <person name="Pangilinan J."/>
            <person name="Park H.-J."/>
            <person name="Ramirez L."/>
            <person name="Alfaro M."/>
            <person name="Sun H."/>
            <person name="Tritt A."/>
            <person name="Yoshinaga Y."/>
            <person name="Zwiers L.-H."/>
            <person name="Turgeon B."/>
            <person name="Goodwin S."/>
            <person name="Spatafora J."/>
            <person name="Crous P."/>
            <person name="Grigoriev I."/>
        </authorList>
    </citation>
    <scope>NUCLEOTIDE SEQUENCE</scope>
    <source>
        <strain evidence="1">CBS 183.55</strain>
    </source>
</reference>
<keyword evidence="2" id="KW-1185">Reference proteome</keyword>
<dbReference type="EMBL" id="ML978960">
    <property type="protein sequence ID" value="KAF1931636.1"/>
    <property type="molecule type" value="Genomic_DNA"/>
</dbReference>
<evidence type="ECO:0000313" key="1">
    <source>
        <dbReference type="EMBL" id="KAF1931636.1"/>
    </source>
</evidence>
<accession>A0A6A5RZF1</accession>
<evidence type="ECO:0000313" key="2">
    <source>
        <dbReference type="Proteomes" id="UP000800082"/>
    </source>
</evidence>